<evidence type="ECO:0000256" key="2">
    <source>
        <dbReference type="ARBA" id="ARBA00022664"/>
    </source>
</evidence>
<feature type="region of interest" description="Disordered" evidence="6">
    <location>
        <begin position="542"/>
        <end position="707"/>
    </location>
</feature>
<feature type="compositionally biased region" description="Basic and acidic residues" evidence="6">
    <location>
        <begin position="564"/>
        <end position="585"/>
    </location>
</feature>
<dbReference type="SUPFAM" id="SSF48452">
    <property type="entry name" value="TPR-like"/>
    <property type="match status" value="1"/>
</dbReference>
<dbReference type="Proteomes" id="UP000253551">
    <property type="component" value="Unassembled WGS sequence"/>
</dbReference>
<feature type="non-terminal residue" evidence="7">
    <location>
        <position position="1"/>
    </location>
</feature>
<evidence type="ECO:0000313" key="8">
    <source>
        <dbReference type="Proteomes" id="UP000253551"/>
    </source>
</evidence>
<proteinExistence type="predicted"/>
<dbReference type="AlphaFoldDB" id="A0A367JV34"/>
<keyword evidence="3" id="KW-0677">Repeat</keyword>
<feature type="compositionally biased region" description="Basic residues" evidence="6">
    <location>
        <begin position="551"/>
        <end position="563"/>
    </location>
</feature>
<dbReference type="EMBL" id="PJQM01002679">
    <property type="protein sequence ID" value="RCH93531.1"/>
    <property type="molecule type" value="Genomic_DNA"/>
</dbReference>
<evidence type="ECO:0000256" key="1">
    <source>
        <dbReference type="ARBA" id="ARBA00004123"/>
    </source>
</evidence>
<keyword evidence="4" id="KW-0508">mRNA splicing</keyword>
<dbReference type="SMART" id="SM00386">
    <property type="entry name" value="HAT"/>
    <property type="match status" value="5"/>
</dbReference>
<evidence type="ECO:0000256" key="3">
    <source>
        <dbReference type="ARBA" id="ARBA00022737"/>
    </source>
</evidence>
<dbReference type="GO" id="GO:0008380">
    <property type="term" value="P:RNA splicing"/>
    <property type="evidence" value="ECO:0007669"/>
    <property type="project" value="UniProtKB-KW"/>
</dbReference>
<organism evidence="7 8">
    <name type="scientific">Rhizopus stolonifer</name>
    <name type="common">Rhizopus nigricans</name>
    <dbReference type="NCBI Taxonomy" id="4846"/>
    <lineage>
        <taxon>Eukaryota</taxon>
        <taxon>Fungi</taxon>
        <taxon>Fungi incertae sedis</taxon>
        <taxon>Mucoromycota</taxon>
        <taxon>Mucoromycotina</taxon>
        <taxon>Mucoromycetes</taxon>
        <taxon>Mucorales</taxon>
        <taxon>Mucorineae</taxon>
        <taxon>Rhizopodaceae</taxon>
        <taxon>Rhizopus</taxon>
    </lineage>
</organism>
<keyword evidence="2" id="KW-0507">mRNA processing</keyword>
<comment type="caution">
    <text evidence="7">The sequence shown here is derived from an EMBL/GenBank/DDBJ whole genome shotgun (WGS) entry which is preliminary data.</text>
</comment>
<evidence type="ECO:0000313" key="7">
    <source>
        <dbReference type="EMBL" id="RCH93531.1"/>
    </source>
</evidence>
<feature type="compositionally biased region" description="Polar residues" evidence="6">
    <location>
        <begin position="586"/>
        <end position="596"/>
    </location>
</feature>
<dbReference type="STRING" id="4846.A0A367JV34"/>
<sequence>EPVQPTLEEDTTSEEQGTEAQKTLDALEAIPEVMEKLADDNTQYDLHVQLIDLLKKAGLQDELEQARMNMHDIYPMSEALWLDWIQDTKKEANTVEGKTKLFQLYSLAQEDYVSITIWKDYVDFVLEDFYQGFTDDITTLDETVEDYIDNIRQDLLTAVRATSSHVKQSQMVWKPYSEFELSILERFKQDEDQLRRVKKMYLDRLAVLHIDCEDTFQAYSSFVTQYHNQEYEASMVEANKIYAKIKKAAEERDYYELQLTSTGYALDAFYQYIDYELTTKNMFALNHVRSLYERAIVYYCTDPSLWDDYILFLIERARIQAYLETTCTRAVRNCPWSGILWAHLARTYESGNKSTDQIQNIFDRALASKPVLSSIEDLVTVLLAKCDYARRKIDWEDLDEEAIIDLKVAFEESLEYVTEGDPYYRIEKYYAFISLKRFGDVEKARELWEDVVDRHGLDTEAWIQFIQFERDQGNYERCTSLFKQAIQKKIDNPARLMDIWSTIEHEIGTLGSYEEALVRINRKQKILSRQWQSQYVKEEDTQEKKIMDRKSAHRIAQKQRAKEKKQSEFKKPIEKVLKKQAKPEQLEQQVTEQPTVNPLKRKLSAEDESETKKSKLNEGENEFEKSKLNEGENEFEKSKLNEPPKPSFQPRPRSTRPNTNIRRGKSLKLGQRSVNRNDVEKLHSDKKQDTGDSKSNDDFRAMLLGKK</sequence>
<keyword evidence="5" id="KW-0539">Nucleus</keyword>
<evidence type="ECO:0000256" key="4">
    <source>
        <dbReference type="ARBA" id="ARBA00023187"/>
    </source>
</evidence>
<dbReference type="OrthoDB" id="360390at2759"/>
<comment type="subcellular location">
    <subcellularLocation>
        <location evidence="1">Nucleus</location>
    </subcellularLocation>
</comment>
<evidence type="ECO:0000256" key="5">
    <source>
        <dbReference type="ARBA" id="ARBA00023242"/>
    </source>
</evidence>
<reference evidence="7 8" key="1">
    <citation type="journal article" date="2018" name="G3 (Bethesda)">
        <title>Phylogenetic and Phylogenomic Definition of Rhizopus Species.</title>
        <authorList>
            <person name="Gryganskyi A.P."/>
            <person name="Golan J."/>
            <person name="Dolatabadi S."/>
            <person name="Mondo S."/>
            <person name="Robb S."/>
            <person name="Idnurm A."/>
            <person name="Muszewska A."/>
            <person name="Steczkiewicz K."/>
            <person name="Masonjones S."/>
            <person name="Liao H.L."/>
            <person name="Gajdeczka M.T."/>
            <person name="Anike F."/>
            <person name="Vuek A."/>
            <person name="Anishchenko I.M."/>
            <person name="Voigt K."/>
            <person name="de Hoog G.S."/>
            <person name="Smith M.E."/>
            <person name="Heitman J."/>
            <person name="Vilgalys R."/>
            <person name="Stajich J.E."/>
        </authorList>
    </citation>
    <scope>NUCLEOTIDE SEQUENCE [LARGE SCALE GENOMIC DNA]</scope>
    <source>
        <strain evidence="7 8">LSU 92-RS-03</strain>
    </source>
</reference>
<evidence type="ECO:0000256" key="6">
    <source>
        <dbReference type="SAM" id="MobiDB-lite"/>
    </source>
</evidence>
<dbReference type="InterPro" id="IPR011990">
    <property type="entry name" value="TPR-like_helical_dom_sf"/>
</dbReference>
<dbReference type="GO" id="GO:0006397">
    <property type="term" value="P:mRNA processing"/>
    <property type="evidence" value="ECO:0007669"/>
    <property type="project" value="UniProtKB-KW"/>
</dbReference>
<dbReference type="Gene3D" id="1.25.40.10">
    <property type="entry name" value="Tetratricopeptide repeat domain"/>
    <property type="match status" value="2"/>
</dbReference>
<dbReference type="PANTHER" id="PTHR17204:SF25">
    <property type="entry name" value="RRM DOMAIN-CONTAINING PROTEIN"/>
    <property type="match status" value="1"/>
</dbReference>
<feature type="compositionally biased region" description="Basic and acidic residues" evidence="6">
    <location>
        <begin position="675"/>
        <end position="700"/>
    </location>
</feature>
<protein>
    <submittedName>
        <fullName evidence="7">Squamous cell carcinoma antigen recognized by T-cells 3</fullName>
    </submittedName>
</protein>
<name>A0A367JV34_RHIST</name>
<dbReference type="PANTHER" id="PTHR17204">
    <property type="entry name" value="PRE-MRNA PROCESSING PROTEIN PRP39-RELATED"/>
    <property type="match status" value="1"/>
</dbReference>
<accession>A0A367JV34</accession>
<keyword evidence="8" id="KW-1185">Reference proteome</keyword>
<dbReference type="InterPro" id="IPR003107">
    <property type="entry name" value="HAT"/>
</dbReference>
<feature type="compositionally biased region" description="Basic and acidic residues" evidence="6">
    <location>
        <begin position="610"/>
        <end position="642"/>
    </location>
</feature>
<feature type="region of interest" description="Disordered" evidence="6">
    <location>
        <begin position="1"/>
        <end position="20"/>
    </location>
</feature>
<gene>
    <name evidence="7" type="primary">SART3_1</name>
    <name evidence="7" type="ORF">CU098_001690</name>
</gene>
<feature type="compositionally biased region" description="Acidic residues" evidence="6">
    <location>
        <begin position="7"/>
        <end position="17"/>
    </location>
</feature>
<dbReference type="GO" id="GO:0005634">
    <property type="term" value="C:nucleus"/>
    <property type="evidence" value="ECO:0007669"/>
    <property type="project" value="UniProtKB-SubCell"/>
</dbReference>